<dbReference type="PANTHER" id="PTHR34980">
    <property type="entry name" value="INNER MEMBRANE PROTEIN-RELATED-RELATED"/>
    <property type="match status" value="1"/>
</dbReference>
<feature type="transmembrane region" description="Helical" evidence="2">
    <location>
        <begin position="86"/>
        <end position="106"/>
    </location>
</feature>
<sequence length="134" mass="15060">MKEVIEAVTKKYAQFSGRARRREFWMFILVYSLVSLALTFIEEVAGWSTDGGFTSWGPLSGLFTLAMLIPTLAISVRRLHDTGRSGWTQLLGCIPFVNLVLIYFHIQESQSGSNRWGPNPKGRTQPSPAPAQNW</sequence>
<organism evidence="3 4">
    <name type="scientific">Deinococcus actinosclerus</name>
    <dbReference type="NCBI Taxonomy" id="1768108"/>
    <lineage>
        <taxon>Bacteria</taxon>
        <taxon>Thermotogati</taxon>
        <taxon>Deinococcota</taxon>
        <taxon>Deinococci</taxon>
        <taxon>Deinococcales</taxon>
        <taxon>Deinococcaceae</taxon>
        <taxon>Deinococcus</taxon>
    </lineage>
</organism>
<dbReference type="RefSeq" id="WP_062157591.1">
    <property type="nucleotide sequence ID" value="NZ_CP013910.1"/>
</dbReference>
<dbReference type="InterPro" id="IPR008523">
    <property type="entry name" value="DUF805"/>
</dbReference>
<evidence type="ECO:0000256" key="1">
    <source>
        <dbReference type="SAM" id="MobiDB-lite"/>
    </source>
</evidence>
<keyword evidence="2" id="KW-0812">Transmembrane</keyword>
<feature type="region of interest" description="Disordered" evidence="1">
    <location>
        <begin position="110"/>
        <end position="134"/>
    </location>
</feature>
<dbReference type="Proteomes" id="UP000060071">
    <property type="component" value="Chromosome"/>
</dbReference>
<dbReference type="PANTHER" id="PTHR34980:SF2">
    <property type="entry name" value="INNER MEMBRANE PROTEIN YHAH-RELATED"/>
    <property type="match status" value="1"/>
</dbReference>
<feature type="transmembrane region" description="Helical" evidence="2">
    <location>
        <begin position="53"/>
        <end position="74"/>
    </location>
</feature>
<evidence type="ECO:0000313" key="3">
    <source>
        <dbReference type="EMBL" id="ALW88257.1"/>
    </source>
</evidence>
<keyword evidence="2" id="KW-0472">Membrane</keyword>
<dbReference type="Pfam" id="PF05656">
    <property type="entry name" value="DUF805"/>
    <property type="match status" value="1"/>
</dbReference>
<protein>
    <recommendedName>
        <fullName evidence="5">DUF805 domain-containing protein</fullName>
    </recommendedName>
</protein>
<evidence type="ECO:0000256" key="2">
    <source>
        <dbReference type="SAM" id="Phobius"/>
    </source>
</evidence>
<proteinExistence type="predicted"/>
<name>A0ABM5X3G2_9DEIO</name>
<keyword evidence="2" id="KW-1133">Transmembrane helix</keyword>
<accession>A0ABM5X3G2</accession>
<dbReference type="EMBL" id="CP013910">
    <property type="protein sequence ID" value="ALW88257.1"/>
    <property type="molecule type" value="Genomic_DNA"/>
</dbReference>
<gene>
    <name evidence="3" type="ORF">AUC44_04580</name>
</gene>
<evidence type="ECO:0000313" key="4">
    <source>
        <dbReference type="Proteomes" id="UP000060071"/>
    </source>
</evidence>
<evidence type="ECO:0008006" key="5">
    <source>
        <dbReference type="Google" id="ProtNLM"/>
    </source>
</evidence>
<keyword evidence="4" id="KW-1185">Reference proteome</keyword>
<feature type="transmembrane region" description="Helical" evidence="2">
    <location>
        <begin position="24"/>
        <end position="41"/>
    </location>
</feature>
<reference evidence="3 4" key="1">
    <citation type="submission" date="2015-12" db="EMBL/GenBank/DDBJ databases">
        <authorList>
            <person name="Kim M.K."/>
            <person name="Srinivasan S."/>
            <person name="Lee J.-J."/>
            <person name="Kim K."/>
        </authorList>
    </citation>
    <scope>NUCLEOTIDE SEQUENCE [LARGE SCALE GENOMIC DNA]</scope>
    <source>
        <strain evidence="3 4">BM2</strain>
    </source>
</reference>